<proteinExistence type="predicted"/>
<reference evidence="1" key="1">
    <citation type="submission" date="2020-11" db="EMBL/GenBank/DDBJ databases">
        <authorList>
            <person name="Tran Van P."/>
        </authorList>
    </citation>
    <scope>NUCLEOTIDE SEQUENCE</scope>
</reference>
<gene>
    <name evidence="1" type="ORF">TGEB3V08_LOCUS9771</name>
</gene>
<dbReference type="EMBL" id="OE844808">
    <property type="protein sequence ID" value="CAD7606258.1"/>
    <property type="molecule type" value="Genomic_DNA"/>
</dbReference>
<organism evidence="1">
    <name type="scientific">Timema genevievae</name>
    <name type="common">Walking stick</name>
    <dbReference type="NCBI Taxonomy" id="629358"/>
    <lineage>
        <taxon>Eukaryota</taxon>
        <taxon>Metazoa</taxon>
        <taxon>Ecdysozoa</taxon>
        <taxon>Arthropoda</taxon>
        <taxon>Hexapoda</taxon>
        <taxon>Insecta</taxon>
        <taxon>Pterygota</taxon>
        <taxon>Neoptera</taxon>
        <taxon>Polyneoptera</taxon>
        <taxon>Phasmatodea</taxon>
        <taxon>Timematodea</taxon>
        <taxon>Timematoidea</taxon>
        <taxon>Timematidae</taxon>
        <taxon>Timema</taxon>
    </lineage>
</organism>
<name>A0A7R9K627_TIMGE</name>
<dbReference type="AlphaFoldDB" id="A0A7R9K627"/>
<accession>A0A7R9K627</accession>
<sequence>MRQLKPLIGSKSSLALFRTSCLHRSCSNSCRNTHIFSNEFSFSEIGKFSQIYWLDQIVSDGRCICKLKVLSSLWPVPGFPLIPTCHRDYY</sequence>
<protein>
    <submittedName>
        <fullName evidence="1">Uncharacterized protein</fullName>
    </submittedName>
</protein>
<evidence type="ECO:0000313" key="1">
    <source>
        <dbReference type="EMBL" id="CAD7606258.1"/>
    </source>
</evidence>